<dbReference type="OMA" id="KFATGPP"/>
<dbReference type="GO" id="GO:0016020">
    <property type="term" value="C:membrane"/>
    <property type="evidence" value="ECO:0007669"/>
    <property type="project" value="UniProtKB-SubCell"/>
</dbReference>
<evidence type="ECO:0000256" key="6">
    <source>
        <dbReference type="SAM" id="Phobius"/>
    </source>
</evidence>
<protein>
    <submittedName>
        <fullName evidence="7">Uncharacterized protein</fullName>
    </submittedName>
</protein>
<organism evidence="7 8">
    <name type="scientific">Tigriopus californicus</name>
    <name type="common">Marine copepod</name>
    <dbReference type="NCBI Taxonomy" id="6832"/>
    <lineage>
        <taxon>Eukaryota</taxon>
        <taxon>Metazoa</taxon>
        <taxon>Ecdysozoa</taxon>
        <taxon>Arthropoda</taxon>
        <taxon>Crustacea</taxon>
        <taxon>Multicrustacea</taxon>
        <taxon>Hexanauplia</taxon>
        <taxon>Copepoda</taxon>
        <taxon>Harpacticoida</taxon>
        <taxon>Harpacticidae</taxon>
        <taxon>Tigriopus</taxon>
    </lineage>
</organism>
<dbReference type="GO" id="GO:0016567">
    <property type="term" value="P:protein ubiquitination"/>
    <property type="evidence" value="ECO:0007669"/>
    <property type="project" value="InterPro"/>
</dbReference>
<dbReference type="GO" id="GO:0005783">
    <property type="term" value="C:endoplasmic reticulum"/>
    <property type="evidence" value="ECO:0007669"/>
    <property type="project" value="TreeGrafter"/>
</dbReference>
<evidence type="ECO:0000256" key="4">
    <source>
        <dbReference type="ARBA" id="ARBA00022989"/>
    </source>
</evidence>
<name>A0A553PIF4_TIGCA</name>
<dbReference type="PANTHER" id="PTHR31322">
    <property type="entry name" value="E3 UBIQUITIN-PROTEIN LIGASE TM129"/>
    <property type="match status" value="1"/>
</dbReference>
<sequence length="397" mass="45853">FVSSCQIARSTIQIIIVSIMMGETSWMFCLFYIVFATGFLFQFQDFQNLGLSPENLLTNVFQLDLGSEQLQFLEFHLRKSCGALLLQTFLPIGFLVGFSYFHVHVDQQYPSIYAFWESNLPFQVSLALFLGLWLLVWVVAQYWTLNHFEHHPYVTKLKLYAQNGDWKSVMSDINTEFRRIDKFTICTNPIERVVVTDNWVIYLGAVPWKFHLAHQSDVTLSLIQSEHHNISTEGQTGGTQFLRIQVQNGKPNCESFSFRLNSVEYQNLQDKLTRQIQNIQNIQIFKTVSDRFVEVFKEAVAQNPKAPAEEELEACIGCMATEANVKLIRRCDTIDQENENTSCVNCYCRPMWCLNCLGKWFASRQNQQQPETWLGSKCPCPTCRSKFCVLDVALIES</sequence>
<feature type="transmembrane region" description="Helical" evidence="6">
    <location>
        <begin position="12"/>
        <end position="41"/>
    </location>
</feature>
<evidence type="ECO:0000256" key="2">
    <source>
        <dbReference type="ARBA" id="ARBA00007332"/>
    </source>
</evidence>
<comment type="subcellular location">
    <subcellularLocation>
        <location evidence="1">Membrane</location>
        <topology evidence="1">Multi-pass membrane protein</topology>
    </subcellularLocation>
</comment>
<evidence type="ECO:0000256" key="5">
    <source>
        <dbReference type="ARBA" id="ARBA00023136"/>
    </source>
</evidence>
<evidence type="ECO:0000256" key="3">
    <source>
        <dbReference type="ARBA" id="ARBA00022692"/>
    </source>
</evidence>
<comment type="caution">
    <text evidence="7">The sequence shown here is derived from an EMBL/GenBank/DDBJ whole genome shotgun (WGS) entry which is preliminary data.</text>
</comment>
<evidence type="ECO:0000256" key="1">
    <source>
        <dbReference type="ARBA" id="ARBA00004141"/>
    </source>
</evidence>
<keyword evidence="5 6" id="KW-0472">Membrane</keyword>
<feature type="non-terminal residue" evidence="7">
    <location>
        <position position="1"/>
    </location>
</feature>
<comment type="similarity">
    <text evidence="2">Belongs to the TMEM129 family.</text>
</comment>
<evidence type="ECO:0000313" key="7">
    <source>
        <dbReference type="EMBL" id="TRY77455.1"/>
    </source>
</evidence>
<dbReference type="STRING" id="6832.A0A553PIF4"/>
<keyword evidence="3 6" id="KW-0812">Transmembrane</keyword>
<gene>
    <name evidence="7" type="ORF">TCAL_08549</name>
</gene>
<dbReference type="Pfam" id="PF10272">
    <property type="entry name" value="Tmpp129"/>
    <property type="match status" value="1"/>
</dbReference>
<feature type="transmembrane region" description="Helical" evidence="6">
    <location>
        <begin position="81"/>
        <end position="102"/>
    </location>
</feature>
<evidence type="ECO:0000313" key="8">
    <source>
        <dbReference type="Proteomes" id="UP000318571"/>
    </source>
</evidence>
<reference evidence="7 8" key="1">
    <citation type="journal article" date="2018" name="Nat. Ecol. Evol.">
        <title>Genomic signatures of mitonuclear coevolution across populations of Tigriopus californicus.</title>
        <authorList>
            <person name="Barreto F.S."/>
            <person name="Watson E.T."/>
            <person name="Lima T.G."/>
            <person name="Willett C.S."/>
            <person name="Edmands S."/>
            <person name="Li W."/>
            <person name="Burton R.S."/>
        </authorList>
    </citation>
    <scope>NUCLEOTIDE SEQUENCE [LARGE SCALE GENOMIC DNA]</scope>
    <source>
        <strain evidence="7 8">San Diego</strain>
    </source>
</reference>
<keyword evidence="8" id="KW-1185">Reference proteome</keyword>
<dbReference type="GO" id="GO:0061630">
    <property type="term" value="F:ubiquitin protein ligase activity"/>
    <property type="evidence" value="ECO:0007669"/>
    <property type="project" value="InterPro"/>
</dbReference>
<dbReference type="AlphaFoldDB" id="A0A553PIF4"/>
<dbReference type="Proteomes" id="UP000318571">
    <property type="component" value="Chromosome 5"/>
</dbReference>
<feature type="transmembrane region" description="Helical" evidence="6">
    <location>
        <begin position="122"/>
        <end position="143"/>
    </location>
</feature>
<dbReference type="PANTHER" id="PTHR31322:SF2">
    <property type="entry name" value="E3 UBIQUITIN-PROTEIN LIGASE TM129"/>
    <property type="match status" value="1"/>
</dbReference>
<dbReference type="InterPro" id="IPR018801">
    <property type="entry name" value="TM129"/>
</dbReference>
<dbReference type="EMBL" id="VCGU01000004">
    <property type="protein sequence ID" value="TRY77455.1"/>
    <property type="molecule type" value="Genomic_DNA"/>
</dbReference>
<accession>A0A553PIF4</accession>
<keyword evidence="4 6" id="KW-1133">Transmembrane helix</keyword>
<proteinExistence type="inferred from homology"/>